<evidence type="ECO:0000256" key="3">
    <source>
        <dbReference type="ARBA" id="ARBA00022576"/>
    </source>
</evidence>
<name>Q6CXX4_KLULA</name>
<evidence type="ECO:0000256" key="1">
    <source>
        <dbReference type="ARBA" id="ARBA00001933"/>
    </source>
</evidence>
<dbReference type="Proteomes" id="UP000000598">
    <property type="component" value="Chromosome A"/>
</dbReference>
<dbReference type="PANTHER" id="PTHR42790">
    <property type="entry name" value="AMINOTRANSFERASE"/>
    <property type="match status" value="1"/>
</dbReference>
<evidence type="ECO:0000313" key="7">
    <source>
        <dbReference type="EMBL" id="CAH02803.1"/>
    </source>
</evidence>
<dbReference type="GeneID" id="2896839"/>
<evidence type="ECO:0000256" key="4">
    <source>
        <dbReference type="ARBA" id="ARBA00022679"/>
    </source>
</evidence>
<dbReference type="Gene3D" id="3.40.640.10">
    <property type="entry name" value="Type I PLP-dependent aspartate aminotransferase-like (Major domain)"/>
    <property type="match status" value="1"/>
</dbReference>
<dbReference type="Pfam" id="PF00155">
    <property type="entry name" value="Aminotran_1_2"/>
    <property type="match status" value="1"/>
</dbReference>
<dbReference type="KEGG" id="kla:KLLA0_A04906g"/>
<dbReference type="GO" id="GO:0030170">
    <property type="term" value="F:pyridoxal phosphate binding"/>
    <property type="evidence" value="ECO:0007669"/>
    <property type="project" value="InterPro"/>
</dbReference>
<dbReference type="SUPFAM" id="SSF53383">
    <property type="entry name" value="PLP-dependent transferases"/>
    <property type="match status" value="1"/>
</dbReference>
<proteinExistence type="inferred from homology"/>
<reference evidence="7 8" key="1">
    <citation type="journal article" date="2004" name="Nature">
        <title>Genome evolution in yeasts.</title>
        <authorList>
            <consortium name="Genolevures"/>
            <person name="Dujon B."/>
            <person name="Sherman D."/>
            <person name="Fischer G."/>
            <person name="Durrens P."/>
            <person name="Casaregola S."/>
            <person name="Lafontaine I."/>
            <person name="de Montigny J."/>
            <person name="Marck C."/>
            <person name="Neuveglise C."/>
            <person name="Talla E."/>
            <person name="Goffard N."/>
            <person name="Frangeul L."/>
            <person name="Aigle M."/>
            <person name="Anthouard V."/>
            <person name="Babour A."/>
            <person name="Barbe V."/>
            <person name="Barnay S."/>
            <person name="Blanchin S."/>
            <person name="Beckerich J.M."/>
            <person name="Beyne E."/>
            <person name="Bleykasten C."/>
            <person name="Boisrame A."/>
            <person name="Boyer J."/>
            <person name="Cattolico L."/>
            <person name="Confanioleri F."/>
            <person name="de Daruvar A."/>
            <person name="Despons L."/>
            <person name="Fabre E."/>
            <person name="Fairhead C."/>
            <person name="Ferry-Dumazet H."/>
            <person name="Groppi A."/>
            <person name="Hantraye F."/>
            <person name="Hennequin C."/>
            <person name="Jauniaux N."/>
            <person name="Joyet P."/>
            <person name="Kachouri R."/>
            <person name="Kerrest A."/>
            <person name="Koszul R."/>
            <person name="Lemaire M."/>
            <person name="Lesur I."/>
            <person name="Ma L."/>
            <person name="Muller H."/>
            <person name="Nicaud J.M."/>
            <person name="Nikolski M."/>
            <person name="Oztas S."/>
            <person name="Ozier-Kalogeropoulos O."/>
            <person name="Pellenz S."/>
            <person name="Potier S."/>
            <person name="Richard G.F."/>
            <person name="Straub M.L."/>
            <person name="Suleau A."/>
            <person name="Swennene D."/>
            <person name="Tekaia F."/>
            <person name="Wesolowski-Louvel M."/>
            <person name="Westhof E."/>
            <person name="Wirth B."/>
            <person name="Zeniou-Meyer M."/>
            <person name="Zivanovic I."/>
            <person name="Bolotin-Fukuhara M."/>
            <person name="Thierry A."/>
            <person name="Bouchier C."/>
            <person name="Caudron B."/>
            <person name="Scarpelli C."/>
            <person name="Gaillardin C."/>
            <person name="Weissenbach J."/>
            <person name="Wincker P."/>
            <person name="Souciet J.L."/>
        </authorList>
    </citation>
    <scope>NUCLEOTIDE SEQUENCE [LARGE SCALE GENOMIC DNA]</scope>
    <source>
        <strain evidence="8">ATCC 8585 / CBS 2359 / DSM 70799 / NBRC 1267 / NRRL Y-1140 / WM37</strain>
    </source>
</reference>
<dbReference type="PaxDb" id="284590-Q6CXX4"/>
<dbReference type="AlphaFoldDB" id="Q6CXX4"/>
<organism evidence="7 8">
    <name type="scientific">Kluyveromyces lactis (strain ATCC 8585 / CBS 2359 / DSM 70799 / NBRC 1267 / NRRL Y-1140 / WM37)</name>
    <name type="common">Yeast</name>
    <name type="synonym">Candida sphaerica</name>
    <dbReference type="NCBI Taxonomy" id="284590"/>
    <lineage>
        <taxon>Eukaryota</taxon>
        <taxon>Fungi</taxon>
        <taxon>Dikarya</taxon>
        <taxon>Ascomycota</taxon>
        <taxon>Saccharomycotina</taxon>
        <taxon>Saccharomycetes</taxon>
        <taxon>Saccharomycetales</taxon>
        <taxon>Saccharomycetaceae</taxon>
        <taxon>Kluyveromyces</taxon>
    </lineage>
</organism>
<dbReference type="GO" id="GO:0047536">
    <property type="term" value="F:2-aminoadipate transaminase activity"/>
    <property type="evidence" value="ECO:0007669"/>
    <property type="project" value="TreeGrafter"/>
</dbReference>
<dbReference type="HOGENOM" id="CLU_017584_0_5_1"/>
<comment type="similarity">
    <text evidence="2">Belongs to the class-I pyridoxal-phosphate-dependent aminotransferase family.</text>
</comment>
<keyword evidence="8" id="KW-1185">Reference proteome</keyword>
<dbReference type="GO" id="GO:0008793">
    <property type="term" value="F:aromatic-amino-acid transaminase activity"/>
    <property type="evidence" value="ECO:0007669"/>
    <property type="project" value="TreeGrafter"/>
</dbReference>
<feature type="domain" description="Aminotransferase class I/classII large" evidence="6">
    <location>
        <begin position="97"/>
        <end position="445"/>
    </location>
</feature>
<gene>
    <name evidence="7" type="ORF">KLLA0_A04906g</name>
</gene>
<keyword evidence="5" id="KW-0663">Pyridoxal phosphate</keyword>
<dbReference type="GO" id="GO:0006571">
    <property type="term" value="P:tyrosine biosynthetic process"/>
    <property type="evidence" value="ECO:0007669"/>
    <property type="project" value="TreeGrafter"/>
</dbReference>
<dbReference type="PANTHER" id="PTHR42790:SF21">
    <property type="entry name" value="AROMATIC_AMINOADIPATE AMINOTRANSFERASE 1"/>
    <property type="match status" value="1"/>
</dbReference>
<dbReference type="EMBL" id="CR382121">
    <property type="protein sequence ID" value="CAH02803.1"/>
    <property type="molecule type" value="Genomic_DNA"/>
</dbReference>
<evidence type="ECO:0000256" key="5">
    <source>
        <dbReference type="ARBA" id="ARBA00022898"/>
    </source>
</evidence>
<dbReference type="InterPro" id="IPR015424">
    <property type="entry name" value="PyrdxlP-dep_Trfase"/>
</dbReference>
<sequence length="480" mass="54701">MTVKDMGCRTNVLHLLSDEAKIRKASPIKTTMKYFSDPNIVFLGAGMPSGNMFPFESISFKSVSLDDVNGTGAVEGCIHRDKSDLEICQDVPLGVALQYGNSRGQPELISFLKEHTSIFHNISINDWDLITTAGSTQAWDACLRLFCNRGETVLMEEYTYSSSLEAAVAQGLNCVAMKMDKDGIKVDKLSEMLRDWDVAVQGPFPKLLYTIPNGHNPTGCTLHEERKPELVRLASQYDFIIIEDDPYYFLQMNEFGAPELNVPGDVNEMQWFKENFVNKLGRSLLEWDDVGRIIRLESVSKTFAPGCRLGWAIGPRYLLDHLWNYHEVSMQSTCGFAQTLINGMFQRWGQIGYMKWLLRLRNSYSMKRDHCLTQCQKYLPNEVCSINLPISGMFFMVYIDPHKHPKFEREFKSKVDLLEEHLYNSFVQNGMLLACSSWFRVDPNHNKILAFRGSYASVDAEKMQNGIIMLGNVIKAEFCL</sequence>
<dbReference type="OMA" id="GSAQFMR"/>
<keyword evidence="4" id="KW-0808">Transferase</keyword>
<dbReference type="InterPro" id="IPR050859">
    <property type="entry name" value="Class-I_PLP-dep_aminotransf"/>
</dbReference>
<evidence type="ECO:0000313" key="8">
    <source>
        <dbReference type="Proteomes" id="UP000000598"/>
    </source>
</evidence>
<dbReference type="eggNOG" id="KOG0634">
    <property type="taxonomic scope" value="Eukaryota"/>
</dbReference>
<comment type="cofactor">
    <cofactor evidence="1">
        <name>pyridoxal 5'-phosphate</name>
        <dbReference type="ChEBI" id="CHEBI:597326"/>
    </cofactor>
</comment>
<dbReference type="STRING" id="284590.Q6CXX4"/>
<dbReference type="CDD" id="cd00609">
    <property type="entry name" value="AAT_like"/>
    <property type="match status" value="1"/>
</dbReference>
<accession>Q6CXX4</accession>
<dbReference type="GO" id="GO:0009074">
    <property type="term" value="P:aromatic amino acid family catabolic process"/>
    <property type="evidence" value="ECO:0007669"/>
    <property type="project" value="TreeGrafter"/>
</dbReference>
<evidence type="ECO:0000259" key="6">
    <source>
        <dbReference type="Pfam" id="PF00155"/>
    </source>
</evidence>
<dbReference type="InterPro" id="IPR015421">
    <property type="entry name" value="PyrdxlP-dep_Trfase_major"/>
</dbReference>
<keyword evidence="3" id="KW-0032">Aminotransferase</keyword>
<dbReference type="RefSeq" id="XP_451215.1">
    <property type="nucleotide sequence ID" value="XM_451215.1"/>
</dbReference>
<evidence type="ECO:0000256" key="2">
    <source>
        <dbReference type="ARBA" id="ARBA00007441"/>
    </source>
</evidence>
<dbReference type="InterPro" id="IPR004839">
    <property type="entry name" value="Aminotransferase_I/II_large"/>
</dbReference>
<dbReference type="GO" id="GO:0019878">
    <property type="term" value="P:lysine biosynthetic process via aminoadipic acid"/>
    <property type="evidence" value="ECO:0007669"/>
    <property type="project" value="TreeGrafter"/>
</dbReference>
<protein>
    <submittedName>
        <fullName evidence="7">KLLA0A04906p</fullName>
    </submittedName>
</protein>
<dbReference type="InParanoid" id="Q6CXX4"/>